<name>A0AAJ7TW87_PETMA</name>
<evidence type="ECO:0000256" key="2">
    <source>
        <dbReference type="ARBA" id="ARBA00022475"/>
    </source>
</evidence>
<evidence type="ECO:0000256" key="5">
    <source>
        <dbReference type="ARBA" id="ARBA00023180"/>
    </source>
</evidence>
<feature type="signal peptide" evidence="7">
    <location>
        <begin position="1"/>
        <end position="22"/>
    </location>
</feature>
<keyword evidence="3 7" id="KW-0732">Signal</keyword>
<keyword evidence="9" id="KW-1185">Reference proteome</keyword>
<evidence type="ECO:0000313" key="9">
    <source>
        <dbReference type="Proteomes" id="UP001318040"/>
    </source>
</evidence>
<keyword evidence="2" id="KW-1003">Cell membrane</keyword>
<gene>
    <name evidence="10" type="primary">LOC116950778</name>
</gene>
<evidence type="ECO:0000256" key="1">
    <source>
        <dbReference type="ARBA" id="ARBA00004236"/>
    </source>
</evidence>
<comment type="subcellular location">
    <subcellularLocation>
        <location evidence="1">Cell membrane</location>
    </subcellularLocation>
</comment>
<proteinExistence type="predicted"/>
<dbReference type="PANTHER" id="PTHR16840:SF3">
    <property type="entry name" value="GROWTH ARREST-SPECIFIC PROTEIN 1"/>
    <property type="match status" value="1"/>
</dbReference>
<feature type="domain" description="GDNF/GAS1" evidence="8">
    <location>
        <begin position="38"/>
        <end position="135"/>
    </location>
</feature>
<dbReference type="GO" id="GO:0051726">
    <property type="term" value="P:regulation of cell cycle"/>
    <property type="evidence" value="ECO:0007669"/>
    <property type="project" value="InterPro"/>
</dbReference>
<sequence length="307" mass="33510">MAAMRWWLRVALLCCCYCCCRGASGLREEGEAAGRRPCWEAEIRCLQEAECKRAYSQYLRACEGVLRSAPWRDPAEGGGEEEEQEEDDAPGPHCPSHCIHALIRLNQTRSGPLLESCDCREDALCLGYKRIIEPCMPRTYSARRAVDGAEGGEEEEGGPMGCTEARQRCEEEPECGEAMQQYLMSCGKLFNGARCTAGCRDIISRMLAVPRALALSECVCDGLERPFCEVVKDNMARLCFGGAAESGSGASTDDFYDDEELHGDEGPVPGPHRPRAALGSRGARVQSSYGAQLGALAWIAWHAVRAA</sequence>
<feature type="compositionally biased region" description="Acidic residues" evidence="6">
    <location>
        <begin position="78"/>
        <end position="89"/>
    </location>
</feature>
<reference evidence="10" key="1">
    <citation type="submission" date="2025-08" db="UniProtKB">
        <authorList>
            <consortium name="RefSeq"/>
        </authorList>
    </citation>
    <scope>IDENTIFICATION</scope>
    <source>
        <tissue evidence="10">Sperm</tissue>
    </source>
</reference>
<evidence type="ECO:0000313" key="10">
    <source>
        <dbReference type="RefSeq" id="XP_032824729.1"/>
    </source>
</evidence>
<keyword evidence="5" id="KW-0325">Glycoprotein</keyword>
<evidence type="ECO:0000256" key="7">
    <source>
        <dbReference type="SAM" id="SignalP"/>
    </source>
</evidence>
<dbReference type="AlphaFoldDB" id="A0AAJ7TW87"/>
<protein>
    <submittedName>
        <fullName evidence="10">Growth arrest-specific protein 1-like</fullName>
    </submittedName>
</protein>
<evidence type="ECO:0000256" key="6">
    <source>
        <dbReference type="SAM" id="MobiDB-lite"/>
    </source>
</evidence>
<feature type="region of interest" description="Disordered" evidence="6">
    <location>
        <begin position="246"/>
        <end position="279"/>
    </location>
</feature>
<evidence type="ECO:0000256" key="4">
    <source>
        <dbReference type="ARBA" id="ARBA00023136"/>
    </source>
</evidence>
<dbReference type="KEGG" id="pmrn:116950778"/>
<dbReference type="PANTHER" id="PTHR16840">
    <property type="entry name" value="GROWTH ARREST-SPECIFIC PROTEIN 1"/>
    <property type="match status" value="1"/>
</dbReference>
<feature type="domain" description="GDNF/GAS1" evidence="8">
    <location>
        <begin position="162"/>
        <end position="239"/>
    </location>
</feature>
<dbReference type="SMART" id="SM00907">
    <property type="entry name" value="GDNF"/>
    <property type="match status" value="2"/>
</dbReference>
<keyword evidence="4" id="KW-0472">Membrane</keyword>
<feature type="region of interest" description="Disordered" evidence="6">
    <location>
        <begin position="73"/>
        <end position="92"/>
    </location>
</feature>
<evidence type="ECO:0000256" key="3">
    <source>
        <dbReference type="ARBA" id="ARBA00022729"/>
    </source>
</evidence>
<dbReference type="GO" id="GO:0005886">
    <property type="term" value="C:plasma membrane"/>
    <property type="evidence" value="ECO:0007669"/>
    <property type="project" value="UniProtKB-SubCell"/>
</dbReference>
<dbReference type="InterPro" id="IPR039596">
    <property type="entry name" value="GAS1"/>
</dbReference>
<evidence type="ECO:0000259" key="8">
    <source>
        <dbReference type="SMART" id="SM00907"/>
    </source>
</evidence>
<dbReference type="Proteomes" id="UP001318040">
    <property type="component" value="Chromosome 40"/>
</dbReference>
<feature type="chain" id="PRO_5042472664" evidence="7">
    <location>
        <begin position="23"/>
        <end position="307"/>
    </location>
</feature>
<dbReference type="InterPro" id="IPR016017">
    <property type="entry name" value="GDNF/GAS1"/>
</dbReference>
<dbReference type="RefSeq" id="XP_032824729.1">
    <property type="nucleotide sequence ID" value="XM_032968838.1"/>
</dbReference>
<organism evidence="9 10">
    <name type="scientific">Petromyzon marinus</name>
    <name type="common">Sea lamprey</name>
    <dbReference type="NCBI Taxonomy" id="7757"/>
    <lineage>
        <taxon>Eukaryota</taxon>
        <taxon>Metazoa</taxon>
        <taxon>Chordata</taxon>
        <taxon>Craniata</taxon>
        <taxon>Vertebrata</taxon>
        <taxon>Cyclostomata</taxon>
        <taxon>Hyperoartia</taxon>
        <taxon>Petromyzontiformes</taxon>
        <taxon>Petromyzontidae</taxon>
        <taxon>Petromyzon</taxon>
    </lineage>
</organism>
<dbReference type="Pfam" id="PF02351">
    <property type="entry name" value="GDNF"/>
    <property type="match status" value="1"/>
</dbReference>
<accession>A0AAJ7TW87</accession>